<feature type="transmembrane region" description="Helical" evidence="1">
    <location>
        <begin position="106"/>
        <end position="125"/>
    </location>
</feature>
<proteinExistence type="predicted"/>
<dbReference type="AlphaFoldDB" id="A0AA36IFR6"/>
<name>A0AA36IFR6_9DINO</name>
<accession>A0AA36IFR6</accession>
<comment type="caution">
    <text evidence="2">The sequence shown here is derived from an EMBL/GenBank/DDBJ whole genome shotgun (WGS) entry which is preliminary data.</text>
</comment>
<dbReference type="Proteomes" id="UP001178507">
    <property type="component" value="Unassembled WGS sequence"/>
</dbReference>
<evidence type="ECO:0000313" key="3">
    <source>
        <dbReference type="Proteomes" id="UP001178507"/>
    </source>
</evidence>
<sequence length="130" mass="13535">MVETLAVTRNLFALLALSTIPGSVYIYGWSGVAVSLGWGVLGALVGVYGLMKGLKWRNPKMKLGGGIDVSLPKYVLLFALTGAAAFAVESSLAALEKDDPGKRVSLMTGANLVVFLVASGLGFTIKAETD</sequence>
<feature type="transmembrane region" description="Helical" evidence="1">
    <location>
        <begin position="36"/>
        <end position="54"/>
    </location>
</feature>
<keyword evidence="1" id="KW-0812">Transmembrane</keyword>
<gene>
    <name evidence="2" type="ORF">EVOR1521_LOCUS12411</name>
</gene>
<keyword evidence="3" id="KW-1185">Reference proteome</keyword>
<feature type="transmembrane region" description="Helical" evidence="1">
    <location>
        <begin position="12"/>
        <end position="30"/>
    </location>
</feature>
<feature type="transmembrane region" description="Helical" evidence="1">
    <location>
        <begin position="74"/>
        <end position="94"/>
    </location>
</feature>
<dbReference type="EMBL" id="CAUJNA010001303">
    <property type="protein sequence ID" value="CAJ1385931.1"/>
    <property type="molecule type" value="Genomic_DNA"/>
</dbReference>
<evidence type="ECO:0000256" key="1">
    <source>
        <dbReference type="SAM" id="Phobius"/>
    </source>
</evidence>
<keyword evidence="1" id="KW-1133">Transmembrane helix</keyword>
<protein>
    <submittedName>
        <fullName evidence="2">Uncharacterized protein</fullName>
    </submittedName>
</protein>
<reference evidence="2" key="1">
    <citation type="submission" date="2023-08" db="EMBL/GenBank/DDBJ databases">
        <authorList>
            <person name="Chen Y."/>
            <person name="Shah S."/>
            <person name="Dougan E. K."/>
            <person name="Thang M."/>
            <person name="Chan C."/>
        </authorList>
    </citation>
    <scope>NUCLEOTIDE SEQUENCE</scope>
</reference>
<evidence type="ECO:0000313" key="2">
    <source>
        <dbReference type="EMBL" id="CAJ1385931.1"/>
    </source>
</evidence>
<organism evidence="2 3">
    <name type="scientific">Effrenium voratum</name>
    <dbReference type="NCBI Taxonomy" id="2562239"/>
    <lineage>
        <taxon>Eukaryota</taxon>
        <taxon>Sar</taxon>
        <taxon>Alveolata</taxon>
        <taxon>Dinophyceae</taxon>
        <taxon>Suessiales</taxon>
        <taxon>Symbiodiniaceae</taxon>
        <taxon>Effrenium</taxon>
    </lineage>
</organism>
<keyword evidence="1" id="KW-0472">Membrane</keyword>